<organism evidence="1">
    <name type="scientific">viral metagenome</name>
    <dbReference type="NCBI Taxonomy" id="1070528"/>
    <lineage>
        <taxon>unclassified sequences</taxon>
        <taxon>metagenomes</taxon>
        <taxon>organismal metagenomes</taxon>
    </lineage>
</organism>
<reference evidence="1" key="1">
    <citation type="submission" date="2020-03" db="EMBL/GenBank/DDBJ databases">
        <title>The deep terrestrial virosphere.</title>
        <authorList>
            <person name="Holmfeldt K."/>
            <person name="Nilsson E."/>
            <person name="Simone D."/>
            <person name="Lopez-Fernandez M."/>
            <person name="Wu X."/>
            <person name="de Brujin I."/>
            <person name="Lundin D."/>
            <person name="Andersson A."/>
            <person name="Bertilsson S."/>
            <person name="Dopson M."/>
        </authorList>
    </citation>
    <scope>NUCLEOTIDE SEQUENCE</scope>
    <source>
        <strain evidence="1">MM171B02681</strain>
    </source>
</reference>
<proteinExistence type="predicted"/>
<sequence length="106" mass="11499">MSNNIQPNPATKLDQTTAMSALGILTSACECKTNSDEKAKCHSIIEPLEKGTKNAVDVMTEMILEIGPDEFNKTIENLDLIINAATQQAKTRLVELGKIDQDGNPI</sequence>
<dbReference type="EMBL" id="MT143944">
    <property type="protein sequence ID" value="QJH93078.1"/>
    <property type="molecule type" value="Genomic_DNA"/>
</dbReference>
<accession>A0A6M3X5V3</accession>
<protein>
    <submittedName>
        <fullName evidence="1">Uncharacterized protein</fullName>
    </submittedName>
</protein>
<evidence type="ECO:0000313" key="1">
    <source>
        <dbReference type="EMBL" id="QJH93078.1"/>
    </source>
</evidence>
<dbReference type="AlphaFoldDB" id="A0A6M3X5V3"/>
<name>A0A6M3X5V3_9ZZZZ</name>
<gene>
    <name evidence="1" type="ORF">MM171B02681_0006</name>
</gene>